<keyword evidence="1" id="KW-1133">Transmembrane helix</keyword>
<dbReference type="Pfam" id="PF07331">
    <property type="entry name" value="TctB"/>
    <property type="match status" value="1"/>
</dbReference>
<keyword evidence="1" id="KW-0812">Transmembrane</keyword>
<keyword evidence="4" id="KW-1185">Reference proteome</keyword>
<proteinExistence type="predicted"/>
<dbReference type="EMBL" id="JAEKJA010000010">
    <property type="protein sequence ID" value="MBJ3776633.1"/>
    <property type="molecule type" value="Genomic_DNA"/>
</dbReference>
<organism evidence="3 4">
    <name type="scientific">Acuticoccus mangrovi</name>
    <dbReference type="NCBI Taxonomy" id="2796142"/>
    <lineage>
        <taxon>Bacteria</taxon>
        <taxon>Pseudomonadati</taxon>
        <taxon>Pseudomonadota</taxon>
        <taxon>Alphaproteobacteria</taxon>
        <taxon>Hyphomicrobiales</taxon>
        <taxon>Amorphaceae</taxon>
        <taxon>Acuticoccus</taxon>
    </lineage>
</organism>
<accession>A0A934IQ95</accession>
<gene>
    <name evidence="3" type="ORF">JCR33_13085</name>
</gene>
<evidence type="ECO:0000256" key="1">
    <source>
        <dbReference type="SAM" id="Phobius"/>
    </source>
</evidence>
<sequence length="149" mass="15145">MSGEASPRIRRVATGLGLSAACLLFAAAGGLLSPGDWLRAAQSKTIFPVVVLAGAILCGLLIAAGAARNSDTPFATAGLLKAVGIGALAAIYAIALPRVGFLIATTALSVLLPVLLGYRNIVAIAAFTIAILALVWLVFIRLMNVPLPL</sequence>
<evidence type="ECO:0000259" key="2">
    <source>
        <dbReference type="Pfam" id="PF07331"/>
    </source>
</evidence>
<dbReference type="InterPro" id="IPR009936">
    <property type="entry name" value="DUF1468"/>
</dbReference>
<feature type="domain" description="DUF1468" evidence="2">
    <location>
        <begin position="18"/>
        <end position="148"/>
    </location>
</feature>
<evidence type="ECO:0000313" key="4">
    <source>
        <dbReference type="Proteomes" id="UP000609531"/>
    </source>
</evidence>
<evidence type="ECO:0000313" key="3">
    <source>
        <dbReference type="EMBL" id="MBJ3776633.1"/>
    </source>
</evidence>
<keyword evidence="1" id="KW-0472">Membrane</keyword>
<feature type="transmembrane region" description="Helical" evidence="1">
    <location>
        <begin position="101"/>
        <end position="118"/>
    </location>
</feature>
<dbReference type="Proteomes" id="UP000609531">
    <property type="component" value="Unassembled WGS sequence"/>
</dbReference>
<protein>
    <submittedName>
        <fullName evidence="3">Tripartite tricarboxylate transporter TctB family protein</fullName>
    </submittedName>
</protein>
<comment type="caution">
    <text evidence="3">The sequence shown here is derived from an EMBL/GenBank/DDBJ whole genome shotgun (WGS) entry which is preliminary data.</text>
</comment>
<dbReference type="AlphaFoldDB" id="A0A934IQ95"/>
<dbReference type="RefSeq" id="WP_198882534.1">
    <property type="nucleotide sequence ID" value="NZ_JAEKJA010000010.1"/>
</dbReference>
<name>A0A934IQ95_9HYPH</name>
<feature type="transmembrane region" description="Helical" evidence="1">
    <location>
        <begin position="74"/>
        <end position="95"/>
    </location>
</feature>
<reference evidence="3" key="1">
    <citation type="submission" date="2020-12" db="EMBL/GenBank/DDBJ databases">
        <title>Bacterial taxonomy.</title>
        <authorList>
            <person name="Pan X."/>
        </authorList>
    </citation>
    <scope>NUCLEOTIDE SEQUENCE</scope>
    <source>
        <strain evidence="3">B2012</strain>
    </source>
</reference>
<feature type="transmembrane region" description="Helical" evidence="1">
    <location>
        <begin position="12"/>
        <end position="33"/>
    </location>
</feature>
<feature type="transmembrane region" description="Helical" evidence="1">
    <location>
        <begin position="125"/>
        <end position="143"/>
    </location>
</feature>
<feature type="transmembrane region" description="Helical" evidence="1">
    <location>
        <begin position="45"/>
        <end position="67"/>
    </location>
</feature>